<dbReference type="InterPro" id="IPR013154">
    <property type="entry name" value="ADH-like_N"/>
</dbReference>
<dbReference type="GO" id="GO:0005737">
    <property type="term" value="C:cytoplasm"/>
    <property type="evidence" value="ECO:0007669"/>
    <property type="project" value="UniProtKB-SubCell"/>
</dbReference>
<dbReference type="InterPro" id="IPR036291">
    <property type="entry name" value="NAD(P)-bd_dom_sf"/>
</dbReference>
<dbReference type="Gene3D" id="3.90.180.10">
    <property type="entry name" value="Medium-chain alcohol dehydrogenases, catalytic domain"/>
    <property type="match status" value="2"/>
</dbReference>
<dbReference type="SUPFAM" id="SSF51735">
    <property type="entry name" value="NAD(P)-binding Rossmann-fold domains"/>
    <property type="match status" value="1"/>
</dbReference>
<evidence type="ECO:0000313" key="8">
    <source>
        <dbReference type="EMBL" id="KUN90895.1"/>
    </source>
</evidence>
<evidence type="ECO:0000256" key="2">
    <source>
        <dbReference type="ARBA" id="ARBA00011881"/>
    </source>
</evidence>
<dbReference type="InterPro" id="IPR002364">
    <property type="entry name" value="Quin_OxRdtase/zeta-crystal_CS"/>
</dbReference>
<dbReference type="EMBL" id="LMWY01000070">
    <property type="protein sequence ID" value="KUN90895.1"/>
    <property type="molecule type" value="Genomic_DNA"/>
</dbReference>
<protein>
    <submittedName>
        <fullName evidence="8">Crotonyl-CoA reductase</fullName>
    </submittedName>
</protein>
<comment type="caution">
    <text evidence="8">The sequence shown here is derived from an EMBL/GenBank/DDBJ whole genome shotgun (WGS) entry which is preliminary data.</text>
</comment>
<comment type="subcellular location">
    <subcellularLocation>
        <location evidence="1">Cytoplasm</location>
    </subcellularLocation>
</comment>
<proteinExistence type="predicted"/>
<dbReference type="RefSeq" id="WP_062725550.1">
    <property type="nucleotide sequence ID" value="NZ_KQ948951.1"/>
</dbReference>
<dbReference type="GO" id="GO:0043880">
    <property type="term" value="F:crotonyl-CoA reductase activity"/>
    <property type="evidence" value="ECO:0007669"/>
    <property type="project" value="InterPro"/>
</dbReference>
<dbReference type="STRING" id="661399.AQJ67_43350"/>
<accession>A0A101TF63</accession>
<sequence>MDTLSEAVLAGAPPEELERIALPPEYLAAHLRAEDVDMFDGVADKDVRKSLRVGHVPMPELAPDEVLVAVMASSINYNTVWSAMFEPIPTFRFLRQLGRRGGWEARHDQPYHVIGSDAAGVVVRTGSGVRRWKTGDHVVVSPMHVDGEEPIAHADGILGEDQRAWGFETNFGGLAHYAVVRASQLAAKPAHLTWEEAASNPLCANTAYRMLVSDRGARMKQGDVVLIWGAAGGLGAYAAQLVRNGGGIAVGVVSSPEKVDLARELGCDVVIDRNELGMPADGRPTPEQTIEVGKRLGSIIRREVGEDPHIAFDHVGRATFGISVFVVRRGGTVVTCGSSSGYDHSFDNRYLWMRLKRIVGSHSSNLQEHAECNRLLSLGRLQPALSEVHPLEAVGEAARLVQTNAHAGKVGVLCLAPEPGTGITDPQRRAAIGEDRITLFQRAAAAGAR</sequence>
<dbReference type="GO" id="GO:0003723">
    <property type="term" value="F:RNA binding"/>
    <property type="evidence" value="ECO:0007669"/>
    <property type="project" value="UniProtKB-KW"/>
</dbReference>
<dbReference type="Pfam" id="PF08240">
    <property type="entry name" value="ADH_N"/>
    <property type="match status" value="1"/>
</dbReference>
<evidence type="ECO:0000259" key="7">
    <source>
        <dbReference type="SMART" id="SM00829"/>
    </source>
</evidence>
<dbReference type="Pfam" id="PF00107">
    <property type="entry name" value="ADH_zinc_N"/>
    <property type="match status" value="1"/>
</dbReference>
<dbReference type="PANTHER" id="PTHR44154">
    <property type="entry name" value="QUINONE OXIDOREDUCTASE"/>
    <property type="match status" value="1"/>
</dbReference>
<dbReference type="SMART" id="SM00829">
    <property type="entry name" value="PKS_ER"/>
    <property type="match status" value="1"/>
</dbReference>
<dbReference type="InterPro" id="IPR011032">
    <property type="entry name" value="GroES-like_sf"/>
</dbReference>
<comment type="subunit">
    <text evidence="2">Homotetramer.</text>
</comment>
<dbReference type="SUPFAM" id="SSF50129">
    <property type="entry name" value="GroES-like"/>
    <property type="match status" value="1"/>
</dbReference>
<dbReference type="PROSITE" id="PS01162">
    <property type="entry name" value="QOR_ZETA_CRYSTAL"/>
    <property type="match status" value="1"/>
</dbReference>
<keyword evidence="5" id="KW-0694">RNA-binding</keyword>
<evidence type="ECO:0000256" key="4">
    <source>
        <dbReference type="ARBA" id="ARBA00022857"/>
    </source>
</evidence>
<gene>
    <name evidence="8" type="ORF">AQJ67_43350</name>
</gene>
<dbReference type="GO" id="GO:0008270">
    <property type="term" value="F:zinc ion binding"/>
    <property type="evidence" value="ECO:0007669"/>
    <property type="project" value="InterPro"/>
</dbReference>
<keyword evidence="6" id="KW-0007">Acetylation</keyword>
<dbReference type="InterPro" id="IPR051603">
    <property type="entry name" value="Zinc-ADH_QOR/CCCR"/>
</dbReference>
<dbReference type="AlphaFoldDB" id="A0A101TF63"/>
<evidence type="ECO:0000256" key="3">
    <source>
        <dbReference type="ARBA" id="ARBA00022490"/>
    </source>
</evidence>
<name>A0A101TF63_9ACTN</name>
<keyword evidence="4" id="KW-0521">NADP</keyword>
<dbReference type="OrthoDB" id="9790818at2"/>
<dbReference type="PANTHER" id="PTHR44154:SF1">
    <property type="entry name" value="QUINONE OXIDOREDUCTASE"/>
    <property type="match status" value="1"/>
</dbReference>
<dbReference type="InterPro" id="IPR010085">
    <property type="entry name" value="Crot_CoA_red"/>
</dbReference>
<organism evidence="8 9">
    <name type="scientific">Streptomyces caeruleatus</name>
    <dbReference type="NCBI Taxonomy" id="661399"/>
    <lineage>
        <taxon>Bacteria</taxon>
        <taxon>Bacillati</taxon>
        <taxon>Actinomycetota</taxon>
        <taxon>Actinomycetes</taxon>
        <taxon>Kitasatosporales</taxon>
        <taxon>Streptomycetaceae</taxon>
        <taxon>Streptomyces</taxon>
    </lineage>
</organism>
<dbReference type="Proteomes" id="UP000053429">
    <property type="component" value="Unassembled WGS sequence"/>
</dbReference>
<feature type="domain" description="Enoyl reductase (ER)" evidence="7">
    <location>
        <begin position="46"/>
        <end position="412"/>
    </location>
</feature>
<dbReference type="InterPro" id="IPR013149">
    <property type="entry name" value="ADH-like_C"/>
</dbReference>
<keyword evidence="3" id="KW-0963">Cytoplasm</keyword>
<evidence type="ECO:0000256" key="6">
    <source>
        <dbReference type="ARBA" id="ARBA00022990"/>
    </source>
</evidence>
<keyword evidence="9" id="KW-1185">Reference proteome</keyword>
<dbReference type="InterPro" id="IPR020843">
    <property type="entry name" value="ER"/>
</dbReference>
<dbReference type="NCBIfam" id="TIGR01751">
    <property type="entry name" value="crot-CoA-red"/>
    <property type="match status" value="1"/>
</dbReference>
<reference evidence="8 9" key="1">
    <citation type="submission" date="2015-10" db="EMBL/GenBank/DDBJ databases">
        <title>Draft genome sequence of Streptomyces caeruleatus NRRL B-24802, type strain for the species Streptomyces caeruleatus.</title>
        <authorList>
            <person name="Ruckert C."/>
            <person name="Winkler A."/>
            <person name="Kalinowski J."/>
            <person name="Kampfer P."/>
            <person name="Glaeser S."/>
        </authorList>
    </citation>
    <scope>NUCLEOTIDE SEQUENCE [LARGE SCALE GENOMIC DNA]</scope>
    <source>
        <strain evidence="8 9">NRRL B-24802</strain>
    </source>
</reference>
<evidence type="ECO:0000256" key="1">
    <source>
        <dbReference type="ARBA" id="ARBA00004496"/>
    </source>
</evidence>
<evidence type="ECO:0000256" key="5">
    <source>
        <dbReference type="ARBA" id="ARBA00022884"/>
    </source>
</evidence>
<evidence type="ECO:0000313" key="9">
    <source>
        <dbReference type="Proteomes" id="UP000053429"/>
    </source>
</evidence>